<evidence type="ECO:0000313" key="2">
    <source>
        <dbReference type="Proteomes" id="UP000000653"/>
    </source>
</evidence>
<dbReference type="HOGENOM" id="CLU_2651639_0_0_6"/>
<dbReference type="KEGG" id="pau:PA14_08200"/>
<sequence length="95" mass="10708">MDVDGRVSGAYCRVLIPQRCRARNRPVQRSHACTGVSPQGCHLQPQSPARVPGFFVCIRQRLGTWRLLADRVPRHGRPSWGRGQTTRLVRVFSCA</sequence>
<organism evidence="1 2">
    <name type="scientific">Pseudomonas aeruginosa (strain UCBPP-PA14)</name>
    <dbReference type="NCBI Taxonomy" id="208963"/>
    <lineage>
        <taxon>Bacteria</taxon>
        <taxon>Pseudomonadati</taxon>
        <taxon>Pseudomonadota</taxon>
        <taxon>Gammaproteobacteria</taxon>
        <taxon>Pseudomonadales</taxon>
        <taxon>Pseudomonadaceae</taxon>
        <taxon>Pseudomonas</taxon>
    </lineage>
</organism>
<evidence type="ECO:0000313" key="1">
    <source>
        <dbReference type="EMBL" id="ABJ15597.1"/>
    </source>
</evidence>
<dbReference type="AlphaFoldDB" id="A0A0H2ZL14"/>
<dbReference type="BioCyc" id="PAER208963:G1G74-677-MONOMER"/>
<proteinExistence type="predicted"/>
<gene>
    <name evidence="1" type="ordered locus">PA14_08200</name>
</gene>
<dbReference type="EMBL" id="CP000438">
    <property type="protein sequence ID" value="ABJ15597.1"/>
    <property type="molecule type" value="Genomic_DNA"/>
</dbReference>
<accession>A0A0H2ZL14</accession>
<protein>
    <submittedName>
        <fullName evidence="1">Uncharacterized protein</fullName>
    </submittedName>
</protein>
<dbReference type="Proteomes" id="UP000000653">
    <property type="component" value="Chromosome"/>
</dbReference>
<reference evidence="1 2" key="1">
    <citation type="journal article" date="2006" name="Genome Biol.">
        <title>Genomic analysis reveals that Pseudomonas aeruginosa virulence is combinatorial.</title>
        <authorList>
            <person name="Lee D.G."/>
            <person name="Urbach J.M."/>
            <person name="Wu G."/>
            <person name="Liberati N.T."/>
            <person name="Feinbaum R.L."/>
            <person name="Miyata S."/>
            <person name="Diggins L.T."/>
            <person name="He J."/>
            <person name="Saucier M."/>
            <person name="Deziel E."/>
            <person name="Friedman L."/>
            <person name="Li L."/>
            <person name="Grills G."/>
            <person name="Montgomery K."/>
            <person name="Kucherlapati R."/>
            <person name="Rahme L.G."/>
            <person name="Ausubel F.M."/>
        </authorList>
    </citation>
    <scope>NUCLEOTIDE SEQUENCE [LARGE SCALE GENOMIC DNA]</scope>
    <source>
        <strain evidence="1 2">UCBPP-PA14</strain>
    </source>
</reference>
<name>A0A0H2ZL14_PSEAB</name>